<organism evidence="2 3">
    <name type="scientific">Pleurodeles waltl</name>
    <name type="common">Iberian ribbed newt</name>
    <dbReference type="NCBI Taxonomy" id="8319"/>
    <lineage>
        <taxon>Eukaryota</taxon>
        <taxon>Metazoa</taxon>
        <taxon>Chordata</taxon>
        <taxon>Craniata</taxon>
        <taxon>Vertebrata</taxon>
        <taxon>Euteleostomi</taxon>
        <taxon>Amphibia</taxon>
        <taxon>Batrachia</taxon>
        <taxon>Caudata</taxon>
        <taxon>Salamandroidea</taxon>
        <taxon>Salamandridae</taxon>
        <taxon>Pleurodelinae</taxon>
        <taxon>Pleurodeles</taxon>
    </lineage>
</organism>
<sequence>MKNGGAWPDADGGRSLFVRLLPKIPHPVHPDLQRTPSPCKHIAKGAGKTQDQLWGDRPKRGTGIGTEVARGRELRKNQDGSRNQRDGAGGPPAVEDAVRDRLTPGNTAENSTRGATEDNVGPEGAETRAWRLMEVQVRRWAGVGSKAEGLEQGDS</sequence>
<comment type="caution">
    <text evidence="2">The sequence shown here is derived from an EMBL/GenBank/DDBJ whole genome shotgun (WGS) entry which is preliminary data.</text>
</comment>
<evidence type="ECO:0000313" key="2">
    <source>
        <dbReference type="EMBL" id="KAJ1156186.1"/>
    </source>
</evidence>
<dbReference type="Proteomes" id="UP001066276">
    <property type="component" value="Chromosome 5"/>
</dbReference>
<accession>A0AAV7RTT5</accession>
<evidence type="ECO:0000256" key="1">
    <source>
        <dbReference type="SAM" id="MobiDB-lite"/>
    </source>
</evidence>
<name>A0AAV7RTT5_PLEWA</name>
<reference evidence="2" key="1">
    <citation type="journal article" date="2022" name="bioRxiv">
        <title>Sequencing and chromosome-scale assembly of the giantPleurodeles waltlgenome.</title>
        <authorList>
            <person name="Brown T."/>
            <person name="Elewa A."/>
            <person name="Iarovenko S."/>
            <person name="Subramanian E."/>
            <person name="Araus A.J."/>
            <person name="Petzold A."/>
            <person name="Susuki M."/>
            <person name="Suzuki K.-i.T."/>
            <person name="Hayashi T."/>
            <person name="Toyoda A."/>
            <person name="Oliveira C."/>
            <person name="Osipova E."/>
            <person name="Leigh N.D."/>
            <person name="Simon A."/>
            <person name="Yun M.H."/>
        </authorList>
    </citation>
    <scope>NUCLEOTIDE SEQUENCE</scope>
    <source>
        <strain evidence="2">20211129_DDA</strain>
        <tissue evidence="2">Liver</tissue>
    </source>
</reference>
<protein>
    <submittedName>
        <fullName evidence="2">Uncharacterized protein</fullName>
    </submittedName>
</protein>
<evidence type="ECO:0000313" key="3">
    <source>
        <dbReference type="Proteomes" id="UP001066276"/>
    </source>
</evidence>
<keyword evidence="3" id="KW-1185">Reference proteome</keyword>
<dbReference type="EMBL" id="JANPWB010000009">
    <property type="protein sequence ID" value="KAJ1156186.1"/>
    <property type="molecule type" value="Genomic_DNA"/>
</dbReference>
<feature type="region of interest" description="Disordered" evidence="1">
    <location>
        <begin position="25"/>
        <end position="128"/>
    </location>
</feature>
<dbReference type="AlphaFoldDB" id="A0AAV7RTT5"/>
<gene>
    <name evidence="2" type="ORF">NDU88_008910</name>
</gene>
<feature type="compositionally biased region" description="Polar residues" evidence="1">
    <location>
        <begin position="104"/>
        <end position="114"/>
    </location>
</feature>
<proteinExistence type="predicted"/>
<feature type="compositionally biased region" description="Basic and acidic residues" evidence="1">
    <location>
        <begin position="69"/>
        <end position="85"/>
    </location>
</feature>